<dbReference type="RefSeq" id="WP_145029297.1">
    <property type="nucleotide sequence ID" value="NZ_CP036271.1"/>
</dbReference>
<feature type="domain" description="Anti-sigma-28 factor FlgM C-terminal" evidence="2">
    <location>
        <begin position="46"/>
        <end position="91"/>
    </location>
</feature>
<dbReference type="KEGG" id="ccos:Pan44_18220"/>
<dbReference type="AlphaFoldDB" id="A0A517SCD9"/>
<dbReference type="Pfam" id="PF04316">
    <property type="entry name" value="FlgM"/>
    <property type="match status" value="1"/>
</dbReference>
<protein>
    <recommendedName>
        <fullName evidence="2">Anti-sigma-28 factor FlgM C-terminal domain-containing protein</fullName>
    </recommendedName>
</protein>
<evidence type="ECO:0000259" key="2">
    <source>
        <dbReference type="Pfam" id="PF04316"/>
    </source>
</evidence>
<organism evidence="3 4">
    <name type="scientific">Caulifigura coniformis</name>
    <dbReference type="NCBI Taxonomy" id="2527983"/>
    <lineage>
        <taxon>Bacteria</taxon>
        <taxon>Pseudomonadati</taxon>
        <taxon>Planctomycetota</taxon>
        <taxon>Planctomycetia</taxon>
        <taxon>Planctomycetales</taxon>
        <taxon>Planctomycetaceae</taxon>
        <taxon>Caulifigura</taxon>
    </lineage>
</organism>
<evidence type="ECO:0000256" key="1">
    <source>
        <dbReference type="SAM" id="MobiDB-lite"/>
    </source>
</evidence>
<name>A0A517SCD9_9PLAN</name>
<feature type="region of interest" description="Disordered" evidence="1">
    <location>
        <begin position="1"/>
        <end position="44"/>
    </location>
</feature>
<dbReference type="InterPro" id="IPR035890">
    <property type="entry name" value="Anti-sigma-28_factor_FlgM_sf"/>
</dbReference>
<proteinExistence type="predicted"/>
<dbReference type="InterPro" id="IPR031316">
    <property type="entry name" value="FlgM_C"/>
</dbReference>
<reference evidence="3 4" key="1">
    <citation type="submission" date="2019-02" db="EMBL/GenBank/DDBJ databases">
        <title>Deep-cultivation of Planctomycetes and their phenomic and genomic characterization uncovers novel biology.</title>
        <authorList>
            <person name="Wiegand S."/>
            <person name="Jogler M."/>
            <person name="Boedeker C."/>
            <person name="Pinto D."/>
            <person name="Vollmers J."/>
            <person name="Rivas-Marin E."/>
            <person name="Kohn T."/>
            <person name="Peeters S.H."/>
            <person name="Heuer A."/>
            <person name="Rast P."/>
            <person name="Oberbeckmann S."/>
            <person name="Bunk B."/>
            <person name="Jeske O."/>
            <person name="Meyerdierks A."/>
            <person name="Storesund J.E."/>
            <person name="Kallscheuer N."/>
            <person name="Luecker S."/>
            <person name="Lage O.M."/>
            <person name="Pohl T."/>
            <person name="Merkel B.J."/>
            <person name="Hornburger P."/>
            <person name="Mueller R.-W."/>
            <person name="Bruemmer F."/>
            <person name="Labrenz M."/>
            <person name="Spormann A.M."/>
            <person name="Op den Camp H."/>
            <person name="Overmann J."/>
            <person name="Amann R."/>
            <person name="Jetten M.S.M."/>
            <person name="Mascher T."/>
            <person name="Medema M.H."/>
            <person name="Devos D.P."/>
            <person name="Kaster A.-K."/>
            <person name="Ovreas L."/>
            <person name="Rohde M."/>
            <person name="Galperin M.Y."/>
            <person name="Jogler C."/>
        </authorList>
    </citation>
    <scope>NUCLEOTIDE SEQUENCE [LARGE SCALE GENOMIC DNA]</scope>
    <source>
        <strain evidence="3 4">Pan44</strain>
    </source>
</reference>
<evidence type="ECO:0000313" key="4">
    <source>
        <dbReference type="Proteomes" id="UP000315700"/>
    </source>
</evidence>
<sequence length="95" mass="9933">MHVYRLHSSEVVASPVTSRSSGSALNATSSDGKDTHEGVSADAGSGVSALLTQLRQSPEIRQAVVEQARGKIASGEYFTRTSAEATAEALLRNES</sequence>
<dbReference type="InParanoid" id="A0A517SCD9"/>
<dbReference type="SUPFAM" id="SSF101498">
    <property type="entry name" value="Anti-sigma factor FlgM"/>
    <property type="match status" value="1"/>
</dbReference>
<accession>A0A517SCD9</accession>
<dbReference type="EMBL" id="CP036271">
    <property type="protein sequence ID" value="QDT53798.1"/>
    <property type="molecule type" value="Genomic_DNA"/>
</dbReference>
<dbReference type="Proteomes" id="UP000315700">
    <property type="component" value="Chromosome"/>
</dbReference>
<evidence type="ECO:0000313" key="3">
    <source>
        <dbReference type="EMBL" id="QDT53798.1"/>
    </source>
</evidence>
<keyword evidence="4" id="KW-1185">Reference proteome</keyword>
<feature type="compositionally biased region" description="Polar residues" evidence="1">
    <location>
        <begin position="15"/>
        <end position="30"/>
    </location>
</feature>
<gene>
    <name evidence="3" type="ORF">Pan44_18220</name>
</gene>